<evidence type="ECO:0000313" key="5">
    <source>
        <dbReference type="EMBL" id="KAK8968864.1"/>
    </source>
</evidence>
<evidence type="ECO:0000259" key="4">
    <source>
        <dbReference type="PROSITE" id="PS50102"/>
    </source>
</evidence>
<feature type="compositionally biased region" description="Low complexity" evidence="3">
    <location>
        <begin position="75"/>
        <end position="89"/>
    </location>
</feature>
<dbReference type="PANTHER" id="PTHR47640:SF48">
    <property type="entry name" value="POLYADENYLATE-BINDING PROTEIN RBP45B"/>
    <property type="match status" value="1"/>
</dbReference>
<comment type="caution">
    <text evidence="5">The sequence shown here is derived from an EMBL/GenBank/DDBJ whole genome shotgun (WGS) entry which is preliminary data.</text>
</comment>
<feature type="domain" description="RRM" evidence="4">
    <location>
        <begin position="112"/>
        <end position="192"/>
    </location>
</feature>
<feature type="compositionally biased region" description="Low complexity" evidence="3">
    <location>
        <begin position="14"/>
        <end position="28"/>
    </location>
</feature>
<dbReference type="InterPro" id="IPR035979">
    <property type="entry name" value="RBD_domain_sf"/>
</dbReference>
<dbReference type="PANTHER" id="PTHR47640">
    <property type="entry name" value="TRNA SELENOCYSTEINE 1-ASSOCIATED PROTEIN 1-RELATED-RELATED"/>
    <property type="match status" value="1"/>
</dbReference>
<dbReference type="CDD" id="cd12345">
    <property type="entry name" value="RRM2_SECp43_like"/>
    <property type="match status" value="1"/>
</dbReference>
<feature type="region of interest" description="Disordered" evidence="3">
    <location>
        <begin position="1"/>
        <end position="105"/>
    </location>
</feature>
<feature type="compositionally biased region" description="Low complexity" evidence="3">
    <location>
        <begin position="51"/>
        <end position="61"/>
    </location>
</feature>
<dbReference type="SMART" id="SM00360">
    <property type="entry name" value="RRM"/>
    <property type="match status" value="3"/>
</dbReference>
<evidence type="ECO:0000256" key="1">
    <source>
        <dbReference type="ARBA" id="ARBA00022884"/>
    </source>
</evidence>
<dbReference type="InterPro" id="IPR012677">
    <property type="entry name" value="Nucleotide-bd_a/b_plait_sf"/>
</dbReference>
<evidence type="ECO:0000256" key="2">
    <source>
        <dbReference type="PROSITE-ProRule" id="PRU00176"/>
    </source>
</evidence>
<gene>
    <name evidence="5" type="primary">RBP45</name>
    <name evidence="5" type="ORF">KSP40_PGU016757</name>
</gene>
<evidence type="ECO:0000313" key="6">
    <source>
        <dbReference type="Proteomes" id="UP001412067"/>
    </source>
</evidence>
<feature type="domain" description="RRM" evidence="4">
    <location>
        <begin position="313"/>
        <end position="385"/>
    </location>
</feature>
<feature type="domain" description="RRM" evidence="4">
    <location>
        <begin position="203"/>
        <end position="282"/>
    </location>
</feature>
<dbReference type="EMBL" id="JBBWWR010000003">
    <property type="protein sequence ID" value="KAK8968864.1"/>
    <property type="molecule type" value="Genomic_DNA"/>
</dbReference>
<sequence length="438" mass="48724">MMQGGGIPQASMAPHPMSQQYQMPPQSQNHMPPPAQQVLPQWGTVPPPALQPQYPQAQPIPMWNQQPAQIPPPQSMQHLQQPQQQFQSQYGGPMTTSYPSSAVQSQSPDEVRTLWIGDLQYWMDETYVHSCFAQSGEAVNVKLIRNKQTGQLEGYGFVEFATRAAAERFLQTYNGTMMPTSEHVYRLNWASPGGRKGDDGNDFTLFVGDLASDVTDFMLQEVFRSRYPSVKGAKIVMDRTIGRSKGYGFVRFGDLNEQTRAMTEMNGVYCSSRPMRVGAAASKKSSEVQQQDTPKVSFQCVQGSQSESDPNNTTIFVGGLDPNVTEDILQQVFSPYGELAHVKIPAGKRCGFVQFVNRACAEEALLMLQGTQLGGQKIRLSWGRSPANKQQQDNSQWNGNYYGYGQGYEAYGYAQAPQDPNMYAYGGYPGYANYSQQQ</sequence>
<dbReference type="CDD" id="cd12344">
    <property type="entry name" value="RRM1_SECp43_like"/>
    <property type="match status" value="1"/>
</dbReference>
<dbReference type="InterPro" id="IPR000504">
    <property type="entry name" value="RRM_dom"/>
</dbReference>
<name>A0ABR2MXB5_9ASPA</name>
<proteinExistence type="predicted"/>
<dbReference type="Proteomes" id="UP001412067">
    <property type="component" value="Unassembled WGS sequence"/>
</dbReference>
<reference evidence="5 6" key="1">
    <citation type="journal article" date="2022" name="Nat. Plants">
        <title>Genomes of leafy and leafless Platanthera orchids illuminate the evolution of mycoheterotrophy.</title>
        <authorList>
            <person name="Li M.H."/>
            <person name="Liu K.W."/>
            <person name="Li Z."/>
            <person name="Lu H.C."/>
            <person name="Ye Q.L."/>
            <person name="Zhang D."/>
            <person name="Wang J.Y."/>
            <person name="Li Y.F."/>
            <person name="Zhong Z.M."/>
            <person name="Liu X."/>
            <person name="Yu X."/>
            <person name="Liu D.K."/>
            <person name="Tu X.D."/>
            <person name="Liu B."/>
            <person name="Hao Y."/>
            <person name="Liao X.Y."/>
            <person name="Jiang Y.T."/>
            <person name="Sun W.H."/>
            <person name="Chen J."/>
            <person name="Chen Y.Q."/>
            <person name="Ai Y."/>
            <person name="Zhai J.W."/>
            <person name="Wu S.S."/>
            <person name="Zhou Z."/>
            <person name="Hsiao Y.Y."/>
            <person name="Wu W.L."/>
            <person name="Chen Y.Y."/>
            <person name="Lin Y.F."/>
            <person name="Hsu J.L."/>
            <person name="Li C.Y."/>
            <person name="Wang Z.W."/>
            <person name="Zhao X."/>
            <person name="Zhong W.Y."/>
            <person name="Ma X.K."/>
            <person name="Ma L."/>
            <person name="Huang J."/>
            <person name="Chen G.Z."/>
            <person name="Huang M.Z."/>
            <person name="Huang L."/>
            <person name="Peng D.H."/>
            <person name="Luo Y.B."/>
            <person name="Zou S.Q."/>
            <person name="Chen S.P."/>
            <person name="Lan S."/>
            <person name="Tsai W.C."/>
            <person name="Van de Peer Y."/>
            <person name="Liu Z.J."/>
        </authorList>
    </citation>
    <scope>NUCLEOTIDE SEQUENCE [LARGE SCALE GENOMIC DNA]</scope>
    <source>
        <strain evidence="5">Lor288</strain>
    </source>
</reference>
<dbReference type="Pfam" id="PF00076">
    <property type="entry name" value="RRM_1"/>
    <property type="match status" value="3"/>
</dbReference>
<keyword evidence="6" id="KW-1185">Reference proteome</keyword>
<dbReference type="SUPFAM" id="SSF54928">
    <property type="entry name" value="RNA-binding domain, RBD"/>
    <property type="match status" value="2"/>
</dbReference>
<dbReference type="Gene3D" id="3.30.70.330">
    <property type="match status" value="3"/>
</dbReference>
<evidence type="ECO:0000256" key="3">
    <source>
        <dbReference type="SAM" id="MobiDB-lite"/>
    </source>
</evidence>
<protein>
    <submittedName>
        <fullName evidence="5">Polyadenylate-binding protein RBP45</fullName>
    </submittedName>
</protein>
<dbReference type="PROSITE" id="PS50102">
    <property type="entry name" value="RRM"/>
    <property type="match status" value="3"/>
</dbReference>
<keyword evidence="1 2" id="KW-0694">RNA-binding</keyword>
<organism evidence="5 6">
    <name type="scientific">Platanthera guangdongensis</name>
    <dbReference type="NCBI Taxonomy" id="2320717"/>
    <lineage>
        <taxon>Eukaryota</taxon>
        <taxon>Viridiplantae</taxon>
        <taxon>Streptophyta</taxon>
        <taxon>Embryophyta</taxon>
        <taxon>Tracheophyta</taxon>
        <taxon>Spermatophyta</taxon>
        <taxon>Magnoliopsida</taxon>
        <taxon>Liliopsida</taxon>
        <taxon>Asparagales</taxon>
        <taxon>Orchidaceae</taxon>
        <taxon>Orchidoideae</taxon>
        <taxon>Orchideae</taxon>
        <taxon>Orchidinae</taxon>
        <taxon>Platanthera</taxon>
    </lineage>
</organism>
<accession>A0ABR2MXB5</accession>
<feature type="compositionally biased region" description="Polar residues" evidence="3">
    <location>
        <begin position="94"/>
        <end position="105"/>
    </location>
</feature>
<dbReference type="InterPro" id="IPR050825">
    <property type="entry name" value="RBM42_RBP45_47-like"/>
</dbReference>